<comment type="caution">
    <text evidence="1">The sequence shown here is derived from an EMBL/GenBank/DDBJ whole genome shotgun (WGS) entry which is preliminary data.</text>
</comment>
<accession>A0A202B7V7</accession>
<name>A0A202B7V7_CHRVL</name>
<dbReference type="Proteomes" id="UP000196342">
    <property type="component" value="Unassembled WGS sequence"/>
</dbReference>
<organism evidence="1 2">
    <name type="scientific">Chromobacterium violaceum</name>
    <dbReference type="NCBI Taxonomy" id="536"/>
    <lineage>
        <taxon>Bacteria</taxon>
        <taxon>Pseudomonadati</taxon>
        <taxon>Pseudomonadota</taxon>
        <taxon>Betaproteobacteria</taxon>
        <taxon>Neisseriales</taxon>
        <taxon>Chromobacteriaceae</taxon>
        <taxon>Chromobacterium</taxon>
    </lineage>
</organism>
<dbReference type="AlphaFoldDB" id="A0A202B7V7"/>
<reference evidence="1 2" key="1">
    <citation type="submission" date="2017-05" db="EMBL/GenBank/DDBJ databases">
        <title>Chromobacterium violaceum GHPS1 isolated from Hydrocarbon polluted soil in French Guiana display an awesome secondary metabolite arsenal and a battery of drug and heavy-metal-resistance and detoxification of xenobiotics proteins.</title>
        <authorList>
            <person name="Belbahri L."/>
        </authorList>
    </citation>
    <scope>NUCLEOTIDE SEQUENCE [LARGE SCALE GENOMIC DNA]</scope>
    <source>
        <strain evidence="1 2">GHPS1</strain>
    </source>
</reference>
<keyword evidence="2" id="KW-1185">Reference proteome</keyword>
<sequence>MSLALNNCPLTNNTAVTIRVVPDAPGNAFDVPAGQTVNSGVIVFDTIQVPGDVLDTDADQAANQLNCYFVLVDGEYRLNIPDDFTAVFS</sequence>
<dbReference type="EMBL" id="NHOO01000011">
    <property type="protein sequence ID" value="OVE47472.1"/>
    <property type="molecule type" value="Genomic_DNA"/>
</dbReference>
<proteinExistence type="predicted"/>
<dbReference type="RefSeq" id="WP_081572991.1">
    <property type="nucleotide sequence ID" value="NZ_JAFBBB010000006.1"/>
</dbReference>
<protein>
    <submittedName>
        <fullName evidence="1">Uncharacterized protein</fullName>
    </submittedName>
</protein>
<gene>
    <name evidence="1" type="ORF">CBW21_14390</name>
</gene>
<evidence type="ECO:0000313" key="1">
    <source>
        <dbReference type="EMBL" id="OVE47472.1"/>
    </source>
</evidence>
<evidence type="ECO:0000313" key="2">
    <source>
        <dbReference type="Proteomes" id="UP000196342"/>
    </source>
</evidence>